<dbReference type="OrthoDB" id="516659at2"/>
<dbReference type="Gene3D" id="1.25.40.10">
    <property type="entry name" value="Tetratricopeptide repeat domain"/>
    <property type="match status" value="1"/>
</dbReference>
<dbReference type="EMBL" id="CP001037">
    <property type="protein sequence ID" value="ACC81767.1"/>
    <property type="molecule type" value="Genomic_DNA"/>
</dbReference>
<dbReference type="Proteomes" id="UP000001191">
    <property type="component" value="Chromosome"/>
</dbReference>
<dbReference type="STRING" id="63737.Npun_R3337"/>
<dbReference type="SUPFAM" id="SSF48452">
    <property type="entry name" value="TPR-like"/>
    <property type="match status" value="1"/>
</dbReference>
<sequence length="634" mass="72801">MMIALLCRPQERVFPVISANLYNLSSEETELTADQQAGKNLLQLANQDFATWQKFTELGLDLKGQLGHLLLQHKLAIEAEIAAKWQRADFFWNQMQIELKALLNKPDLWQTITLIVANKPGVQIMNDPVKLRQHLMNELFINTHCAFYNGLILKSRKLSWKERAFVHIDYIQQLLKLSPVSAQEVKNLLGEAWQTRITVYKEAKKWHKAINCCEQRLKWLPNNIEFQGELVEIYYLKTLSKCWDAETKDQYAQNAKNLQPGIRELRKFLKKYPYNLTIFQLLASLYHLHSVSLVRSHQLFNAFISVQKAITYNPNLAKAYKARNELLDLKNRLQDEMESGVPSAWDGYPLLIGANKGFAWMNAYIDSDEAKETTRVFYIAEAIQLWYSIGLSEPREGWMESPNSKTKPIKSTSKSTKIAVQLWEALNSVLQHPPQTKADVPSVWKVVVDSSPDLAELDFAPICGYLENSLFEDETRGEGFVTRHRVLVTPPTGHSESSPILTPASIKPRLSTEPLLPWLFSAQDKRIKLQAMVASVLIVVTGYIVMREQTTLAVRQKAYDMILMAKQVQNDEAVLKASKEFFNNAPILGKDERMSRVLELYEESLVRYVAGQPGEQLKKDNEDYLELYRQLQKP</sequence>
<proteinExistence type="predicted"/>
<reference evidence="2" key="1">
    <citation type="submission" date="2008-04" db="EMBL/GenBank/DDBJ databases">
        <title>Complete sequence of chromosome of Nostoc punctiforme ATCC 29133.</title>
        <authorList>
            <consortium name="US DOE Joint Genome Institute"/>
            <person name="Copeland A."/>
            <person name="Lucas S."/>
            <person name="Lapidus A."/>
            <person name="Glavina del Rio T."/>
            <person name="Dalin E."/>
            <person name="Tice H."/>
            <person name="Pitluck S."/>
            <person name="Chain P."/>
            <person name="Malfatti S."/>
            <person name="Shin M."/>
            <person name="Vergez L."/>
            <person name="Schmutz J."/>
            <person name="Larimer F."/>
            <person name="Land M."/>
            <person name="Hauser L."/>
            <person name="Kyrpides N."/>
            <person name="Kim E."/>
            <person name="Meeks J.C."/>
            <person name="Elhai J."/>
            <person name="Campbell E.L."/>
            <person name="Thiel T."/>
            <person name="Longmire J."/>
            <person name="Potts M."/>
            <person name="Atlas R."/>
        </authorList>
    </citation>
    <scope>NUCLEOTIDE SEQUENCE [LARGE SCALE GENOMIC DNA]</scope>
    <source>
        <strain evidence="2">ATCC 29133 / PCC 73102</strain>
    </source>
</reference>
<dbReference type="RefSeq" id="WP_012409745.1">
    <property type="nucleotide sequence ID" value="NC_010628.1"/>
</dbReference>
<dbReference type="AlphaFoldDB" id="B2IZZ6"/>
<dbReference type="eggNOG" id="ENOG50341GF">
    <property type="taxonomic scope" value="Bacteria"/>
</dbReference>
<reference evidence="1 2" key="2">
    <citation type="journal article" date="2013" name="Plant Physiol.">
        <title>A Nostoc punctiforme Sugar Transporter Necessary to Establish a Cyanobacterium-Plant Symbiosis.</title>
        <authorList>
            <person name="Ekman M."/>
            <person name="Picossi S."/>
            <person name="Campbell E.L."/>
            <person name="Meeks J.C."/>
            <person name="Flores E."/>
        </authorList>
    </citation>
    <scope>NUCLEOTIDE SEQUENCE [LARGE SCALE GENOMIC DNA]</scope>
    <source>
        <strain evidence="2">ATCC 29133 / PCC 73102</strain>
    </source>
</reference>
<dbReference type="KEGG" id="npu:Npun_R3337"/>
<dbReference type="EnsemblBacteria" id="ACC81767">
    <property type="protein sequence ID" value="ACC81767"/>
    <property type="gene ID" value="Npun_R3337"/>
</dbReference>
<keyword evidence="2" id="KW-1185">Reference proteome</keyword>
<name>B2IZZ6_NOSP7</name>
<gene>
    <name evidence="1" type="ordered locus">Npun_R3337</name>
</gene>
<evidence type="ECO:0000313" key="1">
    <source>
        <dbReference type="EMBL" id="ACC81767.1"/>
    </source>
</evidence>
<dbReference type="HOGENOM" id="CLU_431375_0_0_3"/>
<accession>B2IZZ6</accession>
<protein>
    <recommendedName>
        <fullName evidence="3">TPR repeat-containing protein</fullName>
    </recommendedName>
</protein>
<evidence type="ECO:0000313" key="2">
    <source>
        <dbReference type="Proteomes" id="UP000001191"/>
    </source>
</evidence>
<evidence type="ECO:0008006" key="3">
    <source>
        <dbReference type="Google" id="ProtNLM"/>
    </source>
</evidence>
<organism evidence="1 2">
    <name type="scientific">Nostoc punctiforme (strain ATCC 29133 / PCC 73102)</name>
    <dbReference type="NCBI Taxonomy" id="63737"/>
    <lineage>
        <taxon>Bacteria</taxon>
        <taxon>Bacillati</taxon>
        <taxon>Cyanobacteriota</taxon>
        <taxon>Cyanophyceae</taxon>
        <taxon>Nostocales</taxon>
        <taxon>Nostocaceae</taxon>
        <taxon>Nostoc</taxon>
    </lineage>
</organism>
<dbReference type="InterPro" id="IPR011990">
    <property type="entry name" value="TPR-like_helical_dom_sf"/>
</dbReference>